<evidence type="ECO:0000313" key="2">
    <source>
        <dbReference type="Proteomes" id="UP001183643"/>
    </source>
</evidence>
<reference evidence="1" key="1">
    <citation type="submission" date="2023-07" db="EMBL/GenBank/DDBJ databases">
        <title>Sequencing the genomes of 1000 actinobacteria strains.</title>
        <authorList>
            <person name="Klenk H.-P."/>
        </authorList>
    </citation>
    <scope>NUCLEOTIDE SEQUENCE</scope>
    <source>
        <strain evidence="1">DSM 44707</strain>
    </source>
</reference>
<proteinExistence type="predicted"/>
<sequence length="39" mass="4027">MPDGPPGERDILAVVAARVGGGTVFYAADGVAVRRWTVV</sequence>
<comment type="caution">
    <text evidence="1">The sequence shown here is derived from an EMBL/GenBank/DDBJ whole genome shotgun (WGS) entry which is preliminary data.</text>
</comment>
<evidence type="ECO:0000313" key="1">
    <source>
        <dbReference type="EMBL" id="MDR7276438.1"/>
    </source>
</evidence>
<keyword evidence="2" id="KW-1185">Reference proteome</keyword>
<dbReference type="AlphaFoldDB" id="A0AAE3YQ92"/>
<organism evidence="1 2">
    <name type="scientific">Catenuloplanes atrovinosus</name>
    <dbReference type="NCBI Taxonomy" id="137266"/>
    <lineage>
        <taxon>Bacteria</taxon>
        <taxon>Bacillati</taxon>
        <taxon>Actinomycetota</taxon>
        <taxon>Actinomycetes</taxon>
        <taxon>Micromonosporales</taxon>
        <taxon>Micromonosporaceae</taxon>
        <taxon>Catenuloplanes</taxon>
    </lineage>
</organism>
<dbReference type="Proteomes" id="UP001183643">
    <property type="component" value="Unassembled WGS sequence"/>
</dbReference>
<gene>
    <name evidence="1" type="ORF">J2S41_003216</name>
</gene>
<name>A0AAE3YQ92_9ACTN</name>
<accession>A0AAE3YQ92</accession>
<dbReference type="EMBL" id="JAVDYB010000001">
    <property type="protein sequence ID" value="MDR7276438.1"/>
    <property type="molecule type" value="Genomic_DNA"/>
</dbReference>
<protein>
    <submittedName>
        <fullName evidence="1">Uncharacterized protein</fullName>
    </submittedName>
</protein>